<dbReference type="Proteomes" id="UP000236454">
    <property type="component" value="Unassembled WGS sequence"/>
</dbReference>
<gene>
    <name evidence="1" type="ORF">SAMN05216474_0368</name>
</gene>
<sequence length="47" mass="5564">MFYFRYHLIFAGNKYKGEGGKKVVIQSTKKNLESKEKKKARFYACLN</sequence>
<dbReference type="AlphaFoldDB" id="A0A1I6XPI8"/>
<dbReference type="EMBL" id="FPAS01000001">
    <property type="protein sequence ID" value="SFT40335.1"/>
    <property type="molecule type" value="Genomic_DNA"/>
</dbReference>
<reference evidence="1 2" key="1">
    <citation type="submission" date="2016-10" db="EMBL/GenBank/DDBJ databases">
        <authorList>
            <person name="de Groot N.N."/>
        </authorList>
    </citation>
    <scope>NUCLEOTIDE SEQUENCE [LARGE SCALE GENOMIC DNA]</scope>
    <source>
        <strain evidence="1 2">CGMCC 1.7005</strain>
    </source>
</reference>
<keyword evidence="2" id="KW-1185">Reference proteome</keyword>
<evidence type="ECO:0000313" key="2">
    <source>
        <dbReference type="Proteomes" id="UP000236454"/>
    </source>
</evidence>
<proteinExistence type="predicted"/>
<name>A0A1I6XPI8_9FLAO</name>
<evidence type="ECO:0000313" key="1">
    <source>
        <dbReference type="EMBL" id="SFT40335.1"/>
    </source>
</evidence>
<accession>A0A1I6XPI8</accession>
<dbReference type="STRING" id="477690.SAMN05216474_0368"/>
<protein>
    <submittedName>
        <fullName evidence="1">Uncharacterized protein</fullName>
    </submittedName>
</protein>
<organism evidence="1 2">
    <name type="scientific">Lishizhenia tianjinensis</name>
    <dbReference type="NCBI Taxonomy" id="477690"/>
    <lineage>
        <taxon>Bacteria</taxon>
        <taxon>Pseudomonadati</taxon>
        <taxon>Bacteroidota</taxon>
        <taxon>Flavobacteriia</taxon>
        <taxon>Flavobacteriales</taxon>
        <taxon>Crocinitomicaceae</taxon>
        <taxon>Lishizhenia</taxon>
    </lineage>
</organism>